<keyword evidence="3" id="KW-1185">Reference proteome</keyword>
<organism evidence="2 3">
    <name type="scientific">Streptomyces aureoversilis</name>
    <dbReference type="NCBI Taxonomy" id="67277"/>
    <lineage>
        <taxon>Bacteria</taxon>
        <taxon>Bacillati</taxon>
        <taxon>Actinomycetota</taxon>
        <taxon>Actinomycetes</taxon>
        <taxon>Kitasatosporales</taxon>
        <taxon>Streptomycetaceae</taxon>
        <taxon>Streptomyces</taxon>
    </lineage>
</organism>
<protein>
    <submittedName>
        <fullName evidence="2">Uncharacterized protein</fullName>
    </submittedName>
</protein>
<accession>A0ABW0AAH7</accession>
<proteinExistence type="predicted"/>
<dbReference type="EMBL" id="JBHSKJ010000022">
    <property type="protein sequence ID" value="MFC5149027.1"/>
    <property type="molecule type" value="Genomic_DNA"/>
</dbReference>
<evidence type="ECO:0000313" key="3">
    <source>
        <dbReference type="Proteomes" id="UP001596222"/>
    </source>
</evidence>
<name>A0ABW0AAH7_9ACTN</name>
<dbReference type="RefSeq" id="WP_382049343.1">
    <property type="nucleotide sequence ID" value="NZ_JBHSKJ010000022.1"/>
</dbReference>
<comment type="caution">
    <text evidence="2">The sequence shown here is derived from an EMBL/GenBank/DDBJ whole genome shotgun (WGS) entry which is preliminary data.</text>
</comment>
<dbReference type="Proteomes" id="UP001596222">
    <property type="component" value="Unassembled WGS sequence"/>
</dbReference>
<reference evidence="3" key="1">
    <citation type="journal article" date="2019" name="Int. J. Syst. Evol. Microbiol.">
        <title>The Global Catalogue of Microorganisms (GCM) 10K type strain sequencing project: providing services to taxonomists for standard genome sequencing and annotation.</title>
        <authorList>
            <consortium name="The Broad Institute Genomics Platform"/>
            <consortium name="The Broad Institute Genome Sequencing Center for Infectious Disease"/>
            <person name="Wu L."/>
            <person name="Ma J."/>
        </authorList>
    </citation>
    <scope>NUCLEOTIDE SEQUENCE [LARGE SCALE GENOMIC DNA]</scope>
    <source>
        <strain evidence="3">CGMCC 4.1641</strain>
    </source>
</reference>
<gene>
    <name evidence="2" type="ORF">ACFPP6_30615</name>
</gene>
<evidence type="ECO:0000256" key="1">
    <source>
        <dbReference type="SAM" id="MobiDB-lite"/>
    </source>
</evidence>
<evidence type="ECO:0000313" key="2">
    <source>
        <dbReference type="EMBL" id="MFC5149027.1"/>
    </source>
</evidence>
<sequence length="89" mass="10481">MDLQTGMRVYQFVRDRQDEQRDRQYPEGHDTYVQERHKAHQLSQNYADAVQADDTGEADRPLGELTSMASQWNTHPHYPHPHLQTHQAL</sequence>
<feature type="region of interest" description="Disordered" evidence="1">
    <location>
        <begin position="50"/>
        <end position="89"/>
    </location>
</feature>